<evidence type="ECO:0000256" key="5">
    <source>
        <dbReference type="ARBA" id="ARBA00022970"/>
    </source>
</evidence>
<keyword evidence="6 9" id="KW-1133">Transmembrane helix</keyword>
<evidence type="ECO:0000256" key="1">
    <source>
        <dbReference type="ARBA" id="ARBA00004141"/>
    </source>
</evidence>
<dbReference type="InterPro" id="IPR004840">
    <property type="entry name" value="Amino_acid_permease_CS"/>
</dbReference>
<feature type="transmembrane region" description="Helical" evidence="9">
    <location>
        <begin position="277"/>
        <end position="297"/>
    </location>
</feature>
<dbReference type="GO" id="GO:0006865">
    <property type="term" value="P:amino acid transport"/>
    <property type="evidence" value="ECO:0007669"/>
    <property type="project" value="UniProtKB-KW"/>
</dbReference>
<dbReference type="CDD" id="cd00586">
    <property type="entry name" value="4HBT"/>
    <property type="match status" value="1"/>
</dbReference>
<feature type="transmembrane region" description="Helical" evidence="9">
    <location>
        <begin position="351"/>
        <end position="373"/>
    </location>
</feature>
<dbReference type="Pfam" id="PF00324">
    <property type="entry name" value="AA_permease"/>
    <property type="match status" value="1"/>
</dbReference>
<comment type="similarity">
    <text evidence="2">Belongs to the amino acid-polyamine-organocation (APC) superfamily. Amino acid transporter (AAT) (TC 2.A.3.1) family.</text>
</comment>
<dbReference type="Pfam" id="PF13279">
    <property type="entry name" value="4HBT_2"/>
    <property type="match status" value="1"/>
</dbReference>
<feature type="transmembrane region" description="Helical" evidence="9">
    <location>
        <begin position="199"/>
        <end position="219"/>
    </location>
</feature>
<evidence type="ECO:0000256" key="9">
    <source>
        <dbReference type="SAM" id="Phobius"/>
    </source>
</evidence>
<feature type="transmembrane region" description="Helical" evidence="9">
    <location>
        <begin position="485"/>
        <end position="507"/>
    </location>
</feature>
<dbReference type="EMBL" id="QURH01000159">
    <property type="protein sequence ID" value="RFU42089.1"/>
    <property type="molecule type" value="Genomic_DNA"/>
</dbReference>
<dbReference type="SUPFAM" id="SSF54637">
    <property type="entry name" value="Thioesterase/thiol ester dehydrase-isomerase"/>
    <property type="match status" value="1"/>
</dbReference>
<feature type="transmembrane region" description="Helical" evidence="9">
    <location>
        <begin position="394"/>
        <end position="413"/>
    </location>
</feature>
<feature type="compositionally biased region" description="Low complexity" evidence="8">
    <location>
        <begin position="146"/>
        <end position="157"/>
    </location>
</feature>
<evidence type="ECO:0000256" key="2">
    <source>
        <dbReference type="ARBA" id="ARBA00008583"/>
    </source>
</evidence>
<dbReference type="GO" id="GO:0016020">
    <property type="term" value="C:membrane"/>
    <property type="evidence" value="ECO:0007669"/>
    <property type="project" value="UniProtKB-SubCell"/>
</dbReference>
<feature type="transmembrane region" description="Helical" evidence="9">
    <location>
        <begin position="309"/>
        <end position="331"/>
    </location>
</feature>
<name>A0A372JQ63_9ACTN</name>
<feature type="region of interest" description="Disordered" evidence="8">
    <location>
        <begin position="129"/>
        <end position="160"/>
    </location>
</feature>
<keyword evidence="12" id="KW-1185">Reference proteome</keyword>
<feature type="transmembrane region" description="Helical" evidence="9">
    <location>
        <begin position="433"/>
        <end position="453"/>
    </location>
</feature>
<dbReference type="InterPro" id="IPR004841">
    <property type="entry name" value="AA-permease/SLC12A_dom"/>
</dbReference>
<evidence type="ECO:0000313" key="11">
    <source>
        <dbReference type="EMBL" id="RFU42089.1"/>
    </source>
</evidence>
<dbReference type="Proteomes" id="UP000261811">
    <property type="component" value="Unassembled WGS sequence"/>
</dbReference>
<keyword evidence="4 9" id="KW-0812">Transmembrane</keyword>
<dbReference type="Gene3D" id="1.20.1740.10">
    <property type="entry name" value="Amino acid/polyamine transporter I"/>
    <property type="match status" value="1"/>
</dbReference>
<feature type="domain" description="Amino acid permease/ SLC12A" evidence="10">
    <location>
        <begin position="172"/>
        <end position="581"/>
    </location>
</feature>
<evidence type="ECO:0000256" key="6">
    <source>
        <dbReference type="ARBA" id="ARBA00022989"/>
    </source>
</evidence>
<organism evidence="11 12">
    <name type="scientific">Actinomadura logoneensis</name>
    <dbReference type="NCBI Taxonomy" id="2293572"/>
    <lineage>
        <taxon>Bacteria</taxon>
        <taxon>Bacillati</taxon>
        <taxon>Actinomycetota</taxon>
        <taxon>Actinomycetes</taxon>
        <taxon>Streptosporangiales</taxon>
        <taxon>Thermomonosporaceae</taxon>
        <taxon>Actinomadura</taxon>
    </lineage>
</organism>
<dbReference type="PROSITE" id="PS00218">
    <property type="entry name" value="AMINO_ACID_PERMEASE_1"/>
    <property type="match status" value="1"/>
</dbReference>
<reference evidence="11 12" key="1">
    <citation type="submission" date="2018-08" db="EMBL/GenBank/DDBJ databases">
        <title>Actinomadura jelena sp. nov., a novel Actinomycete isolated from soil in Chad.</title>
        <authorList>
            <person name="Shi L."/>
        </authorList>
    </citation>
    <scope>NUCLEOTIDE SEQUENCE [LARGE SCALE GENOMIC DNA]</scope>
    <source>
        <strain evidence="11 12">NEAU-G17</strain>
    </source>
</reference>
<dbReference type="PANTHER" id="PTHR43495:SF5">
    <property type="entry name" value="GAMMA-AMINOBUTYRIC ACID PERMEASE"/>
    <property type="match status" value="1"/>
</dbReference>
<feature type="transmembrane region" description="Helical" evidence="9">
    <location>
        <begin position="239"/>
        <end position="257"/>
    </location>
</feature>
<proteinExistence type="inferred from homology"/>
<sequence length="605" mass="63927">MDVTSPPRRTWEIPTTVHFDEFDVNGHLHNARFALHVERATTALFARAGFDTTATHRRDEDLRYAVVAFTIEFAAPVSRPGPLLVELTLRRLGRTSAEWAFACRTEPGAAPSATGTRTIVKIDQAGRPTPWTPRMRGLDPPGGAVTTPETRTETAAPQDDPALRPALADRQMSMIAIGGVIGAGLFVGSGSVIRSAGPAALVSYAASGLLVVLVMRMLAELSVSAPATGSFAAYASRELGSWAGLAIGWMYAYSWSVTVGVEAVVGGGLVDKLLPDVPGWSAALLFMVVLTGANLVAVRAYGESEFWFALVKVVAIVVFIALGVLAIAGLMPGVDAPGTANLLHHGGFAPHGWYAVVPAALVVMFALNGAEVVTIAAGEAVRPAEAVRRAVRSTVTRILVFYIGSVAVIVTLLPHDAASVTSSPYAAVLDTLGIPHAGTAMDVLVLVAVLSCLNSGIYTSSRMMFALAANREAPRILSRTNGQGVPVPAVLLASIAGFVTVCANYFVSTTAVFDFLVNSSGSVIVLLYLTIAVTQLRARARTTREGFVPTVRMWWHPYLSWLVVAVLVAMLVFLATHADTRRSLILTFSVAAVAATAGLIRQKRH</sequence>
<protein>
    <submittedName>
        <fullName evidence="11">Amino acid permease</fullName>
    </submittedName>
</protein>
<dbReference type="OrthoDB" id="5297508at2"/>
<gene>
    <name evidence="11" type="ORF">DZF91_08315</name>
</gene>
<evidence type="ECO:0000313" key="12">
    <source>
        <dbReference type="Proteomes" id="UP000261811"/>
    </source>
</evidence>
<feature type="transmembrane region" description="Helical" evidence="9">
    <location>
        <begin position="584"/>
        <end position="600"/>
    </location>
</feature>
<accession>A0A372JQ63</accession>
<feature type="transmembrane region" description="Helical" evidence="9">
    <location>
        <begin position="174"/>
        <end position="193"/>
    </location>
</feature>
<evidence type="ECO:0000256" key="4">
    <source>
        <dbReference type="ARBA" id="ARBA00022692"/>
    </source>
</evidence>
<dbReference type="AlphaFoldDB" id="A0A372JQ63"/>
<dbReference type="RefSeq" id="WP_117356903.1">
    <property type="nucleotide sequence ID" value="NZ_QURH01000159.1"/>
</dbReference>
<comment type="caution">
    <text evidence="11">The sequence shown here is derived from an EMBL/GenBank/DDBJ whole genome shotgun (WGS) entry which is preliminary data.</text>
</comment>
<feature type="transmembrane region" description="Helical" evidence="9">
    <location>
        <begin position="558"/>
        <end position="578"/>
    </location>
</feature>
<keyword evidence="7 9" id="KW-0472">Membrane</keyword>
<evidence type="ECO:0000259" key="10">
    <source>
        <dbReference type="Pfam" id="PF00324"/>
    </source>
</evidence>
<evidence type="ECO:0000256" key="7">
    <source>
        <dbReference type="ARBA" id="ARBA00023136"/>
    </source>
</evidence>
<keyword evidence="5" id="KW-0029">Amino-acid transport</keyword>
<dbReference type="Gene3D" id="3.10.129.10">
    <property type="entry name" value="Hotdog Thioesterase"/>
    <property type="match status" value="1"/>
</dbReference>
<evidence type="ECO:0000256" key="3">
    <source>
        <dbReference type="ARBA" id="ARBA00022448"/>
    </source>
</evidence>
<feature type="transmembrane region" description="Helical" evidence="9">
    <location>
        <begin position="519"/>
        <end position="538"/>
    </location>
</feature>
<dbReference type="GO" id="GO:0055085">
    <property type="term" value="P:transmembrane transport"/>
    <property type="evidence" value="ECO:0007669"/>
    <property type="project" value="InterPro"/>
</dbReference>
<dbReference type="PANTHER" id="PTHR43495">
    <property type="entry name" value="GABA PERMEASE"/>
    <property type="match status" value="1"/>
</dbReference>
<keyword evidence="3" id="KW-0813">Transport</keyword>
<evidence type="ECO:0000256" key="8">
    <source>
        <dbReference type="SAM" id="MobiDB-lite"/>
    </source>
</evidence>
<dbReference type="FunFam" id="1.20.1740.10:FF:000001">
    <property type="entry name" value="Amino acid permease"/>
    <property type="match status" value="1"/>
</dbReference>
<comment type="subcellular location">
    <subcellularLocation>
        <location evidence="1">Membrane</location>
        <topology evidence="1">Multi-pass membrane protein</topology>
    </subcellularLocation>
</comment>
<dbReference type="InterPro" id="IPR029069">
    <property type="entry name" value="HotDog_dom_sf"/>
</dbReference>